<keyword evidence="2 4" id="KW-0012">Acyltransferase</keyword>
<evidence type="ECO:0000259" key="3">
    <source>
        <dbReference type="PROSITE" id="PS51186"/>
    </source>
</evidence>
<gene>
    <name evidence="4" type="ORF">ACFSR0_02050</name>
</gene>
<dbReference type="InterPro" id="IPR016181">
    <property type="entry name" value="Acyl_CoA_acyltransferase"/>
</dbReference>
<evidence type="ECO:0000256" key="1">
    <source>
        <dbReference type="ARBA" id="ARBA00022679"/>
    </source>
</evidence>
<dbReference type="Gene3D" id="3.40.630.30">
    <property type="match status" value="1"/>
</dbReference>
<dbReference type="SUPFAM" id="SSF55729">
    <property type="entry name" value="Acyl-CoA N-acyltransferases (Nat)"/>
    <property type="match status" value="1"/>
</dbReference>
<evidence type="ECO:0000313" key="5">
    <source>
        <dbReference type="Proteomes" id="UP001597427"/>
    </source>
</evidence>
<reference evidence="5" key="1">
    <citation type="journal article" date="2019" name="Int. J. Syst. Evol. Microbiol.">
        <title>The Global Catalogue of Microorganisms (GCM) 10K type strain sequencing project: providing services to taxonomists for standard genome sequencing and annotation.</title>
        <authorList>
            <consortium name="The Broad Institute Genomics Platform"/>
            <consortium name="The Broad Institute Genome Sequencing Center for Infectious Disease"/>
            <person name="Wu L."/>
            <person name="Ma J."/>
        </authorList>
    </citation>
    <scope>NUCLEOTIDE SEQUENCE [LARGE SCALE GENOMIC DNA]</scope>
    <source>
        <strain evidence="5">TISTR 932</strain>
    </source>
</reference>
<protein>
    <submittedName>
        <fullName evidence="4">GNAT family N-acetyltransferase</fullName>
        <ecNumber evidence="4">2.3.-.-</ecNumber>
    </submittedName>
</protein>
<dbReference type="InterPro" id="IPR000182">
    <property type="entry name" value="GNAT_dom"/>
</dbReference>
<dbReference type="EC" id="2.3.-.-" evidence="4"/>
<dbReference type="PROSITE" id="PS51186">
    <property type="entry name" value="GNAT"/>
    <property type="match status" value="1"/>
</dbReference>
<keyword evidence="5" id="KW-1185">Reference proteome</keyword>
<dbReference type="PANTHER" id="PTHR43877">
    <property type="entry name" value="AMINOALKYLPHOSPHONATE N-ACETYLTRANSFERASE-RELATED-RELATED"/>
    <property type="match status" value="1"/>
</dbReference>
<feature type="domain" description="N-acetyltransferase" evidence="3">
    <location>
        <begin position="1"/>
        <end position="168"/>
    </location>
</feature>
<proteinExistence type="predicted"/>
<sequence>MILRQATETDLPAIMAILTSGIQSLKKQGSPQWQRGYGPTEERMRKDIEQQWTYVLETDQQVVAVASLIPGIDPVYEAIDGNWHSPSADYVSIHRFAVNASEANQGLGKIFLRRLIEHLLESGKKDIRIDTHQMNIGMQKVAKSVGFQYCGTVTFPIPNGERLAYQYR</sequence>
<evidence type="ECO:0000256" key="2">
    <source>
        <dbReference type="ARBA" id="ARBA00023315"/>
    </source>
</evidence>
<name>A0ABW5THR0_9ENTE</name>
<dbReference type="GO" id="GO:0016746">
    <property type="term" value="F:acyltransferase activity"/>
    <property type="evidence" value="ECO:0007669"/>
    <property type="project" value="UniProtKB-KW"/>
</dbReference>
<comment type="caution">
    <text evidence="4">The sequence shown here is derived from an EMBL/GenBank/DDBJ whole genome shotgun (WGS) entry which is preliminary data.</text>
</comment>
<evidence type="ECO:0000313" key="4">
    <source>
        <dbReference type="EMBL" id="MFD2728220.1"/>
    </source>
</evidence>
<dbReference type="Pfam" id="PF00583">
    <property type="entry name" value="Acetyltransf_1"/>
    <property type="match status" value="1"/>
</dbReference>
<organism evidence="4 5">
    <name type="scientific">Enterococcus camelliae</name>
    <dbReference type="NCBI Taxonomy" id="453959"/>
    <lineage>
        <taxon>Bacteria</taxon>
        <taxon>Bacillati</taxon>
        <taxon>Bacillota</taxon>
        <taxon>Bacilli</taxon>
        <taxon>Lactobacillales</taxon>
        <taxon>Enterococcaceae</taxon>
        <taxon>Enterococcus</taxon>
    </lineage>
</organism>
<dbReference type="EMBL" id="JBHUMO010000011">
    <property type="protein sequence ID" value="MFD2728220.1"/>
    <property type="molecule type" value="Genomic_DNA"/>
</dbReference>
<accession>A0ABW5THR0</accession>
<keyword evidence="1 4" id="KW-0808">Transferase</keyword>
<dbReference type="Proteomes" id="UP001597427">
    <property type="component" value="Unassembled WGS sequence"/>
</dbReference>
<dbReference type="CDD" id="cd04301">
    <property type="entry name" value="NAT_SF"/>
    <property type="match status" value="1"/>
</dbReference>
<dbReference type="InterPro" id="IPR050832">
    <property type="entry name" value="Bact_Acetyltransf"/>
</dbReference>
<dbReference type="RefSeq" id="WP_379979405.1">
    <property type="nucleotide sequence ID" value="NZ_JBHUMO010000011.1"/>
</dbReference>